<name>A0A0D2HFP1_CLAB1</name>
<keyword evidence="4" id="KW-0238">DNA-binding</keyword>
<accession>A0A0D2HFP1</accession>
<dbReference type="GO" id="GO:0006270">
    <property type="term" value="P:DNA replication initiation"/>
    <property type="evidence" value="ECO:0007669"/>
    <property type="project" value="TreeGrafter"/>
</dbReference>
<protein>
    <recommendedName>
        <fullName evidence="11">Origin recognition complex subunit 3</fullName>
    </recommendedName>
</protein>
<feature type="compositionally biased region" description="Basic and acidic residues" evidence="6">
    <location>
        <begin position="637"/>
        <end position="654"/>
    </location>
</feature>
<comment type="subcellular location">
    <subcellularLocation>
        <location evidence="1">Nucleus</location>
    </subcellularLocation>
</comment>
<proteinExistence type="inferred from homology"/>
<sequence length="721" mass="80739">MDDELHTSCYIFRPTTEGNEEIDPSPQKKRKLNKTPSNGAQGEYSWPRVLGGQESREAVTRRRSAFETIWAKQQEKIDGIVNVVDEEFVGPVIRYARTQKADDLRNGKRLKTALLALGPSTKYHHDVHETWKCTVPDKTHGEPELLVSLQPSHCPNIQIALKNVVRSAISGQGGVGEYTEFLIEHKALIPLAFDLELLHRYVHRHSVERVVISIMDVESFDTTVFSELISTFHSWSDRIPIVLFVGISTTVELFESRLSRLTVSLLDAQIFETSSHLNVEDRLFDLYATIQHGQDADVFLGPSVVRVLATLAEDQGSTPETFARAIKYAYMSHFFANPLSMLCIESGTPSPWAPVLCQAIRNLASFRTYCEALGKGDKTQRERVRHLLTSDDDLEKAAVIAIRSGKDIMRSSLCAISTLRYIYHRRLKLKAYTTWESETHLLQSLPGLDRSELFEAIEDKFKSLPPGTPFIQFLNDSAPEMGDLQDFHRSSAQESDSEAEADPETSHVSEPEKFITLLRRYLQSRTSSPSSPSPCDGLNPFREFMAESYTVNQKSPLSQTIHPRPRHCVERALVRPADYLGCACCVSSTGGEGGDMSDKASLPPTSLLLNMLNEAGVVVNVRDLWDAFRDTLLHGARSRSDADAGTTDHDHDVDVDANNDEANETDEQDSREKGDAEAEKEKQALSLFYRALAELRYLGLIKPSKRKPGVECIAKTAWMGL</sequence>
<evidence type="ECO:0000313" key="10">
    <source>
        <dbReference type="Proteomes" id="UP000053789"/>
    </source>
</evidence>
<evidence type="ECO:0000313" key="9">
    <source>
        <dbReference type="EMBL" id="KIW92063.1"/>
    </source>
</evidence>
<dbReference type="RefSeq" id="XP_016618732.1">
    <property type="nucleotide sequence ID" value="XM_016764782.1"/>
</dbReference>
<dbReference type="Pfam" id="PF07034">
    <property type="entry name" value="ORC3_N"/>
    <property type="match status" value="1"/>
</dbReference>
<dbReference type="InterPro" id="IPR040855">
    <property type="entry name" value="ORC_WH_C"/>
</dbReference>
<evidence type="ECO:0000256" key="6">
    <source>
        <dbReference type="SAM" id="MobiDB-lite"/>
    </source>
</evidence>
<dbReference type="CDD" id="cd20704">
    <property type="entry name" value="Orc3"/>
    <property type="match status" value="1"/>
</dbReference>
<evidence type="ECO:0000256" key="5">
    <source>
        <dbReference type="ARBA" id="ARBA00023242"/>
    </source>
</evidence>
<organism evidence="9 10">
    <name type="scientific">Cladophialophora bantiana (strain ATCC 10958 / CBS 173.52 / CDC B-1940 / NIH 8579)</name>
    <name type="common">Xylohypha bantiana</name>
    <dbReference type="NCBI Taxonomy" id="1442370"/>
    <lineage>
        <taxon>Eukaryota</taxon>
        <taxon>Fungi</taxon>
        <taxon>Dikarya</taxon>
        <taxon>Ascomycota</taxon>
        <taxon>Pezizomycotina</taxon>
        <taxon>Eurotiomycetes</taxon>
        <taxon>Chaetothyriomycetidae</taxon>
        <taxon>Chaetothyriales</taxon>
        <taxon>Herpotrichiellaceae</taxon>
        <taxon>Cladophialophora</taxon>
    </lineage>
</organism>
<dbReference type="GeneID" id="27699974"/>
<evidence type="ECO:0000256" key="4">
    <source>
        <dbReference type="ARBA" id="ARBA00023125"/>
    </source>
</evidence>
<feature type="compositionally biased region" description="Basic and acidic residues" evidence="6">
    <location>
        <begin position="668"/>
        <end position="679"/>
    </location>
</feature>
<dbReference type="OrthoDB" id="10265211at2759"/>
<evidence type="ECO:0000256" key="1">
    <source>
        <dbReference type="ARBA" id="ARBA00004123"/>
    </source>
</evidence>
<feature type="region of interest" description="Disordered" evidence="6">
    <location>
        <begin position="637"/>
        <end position="679"/>
    </location>
</feature>
<dbReference type="InterPro" id="IPR020795">
    <property type="entry name" value="ORC3"/>
</dbReference>
<comment type="similarity">
    <text evidence="2">Belongs to the ORC3 family.</text>
</comment>
<dbReference type="AlphaFoldDB" id="A0A0D2HFP1"/>
<feature type="region of interest" description="Disordered" evidence="6">
    <location>
        <begin position="1"/>
        <end position="47"/>
    </location>
</feature>
<evidence type="ECO:0000256" key="3">
    <source>
        <dbReference type="ARBA" id="ARBA00022705"/>
    </source>
</evidence>
<keyword evidence="5" id="KW-0539">Nucleus</keyword>
<feature type="domain" description="Origin recognition complex subunit 3 N-terminal" evidence="7">
    <location>
        <begin position="4"/>
        <end position="342"/>
    </location>
</feature>
<gene>
    <name evidence="9" type="ORF">Z519_07046</name>
</gene>
<dbReference type="GO" id="GO:0005656">
    <property type="term" value="C:nuclear pre-replicative complex"/>
    <property type="evidence" value="ECO:0007669"/>
    <property type="project" value="TreeGrafter"/>
</dbReference>
<feature type="domain" description="Origin recognition complex subunit 3 winged helix C-terminal" evidence="8">
    <location>
        <begin position="566"/>
        <end position="718"/>
    </location>
</feature>
<evidence type="ECO:0008006" key="11">
    <source>
        <dbReference type="Google" id="ProtNLM"/>
    </source>
</evidence>
<keyword evidence="3" id="KW-0235">DNA replication</keyword>
<dbReference type="InterPro" id="IPR045667">
    <property type="entry name" value="ORC3_N"/>
</dbReference>
<feature type="compositionally biased region" description="Acidic residues" evidence="6">
    <location>
        <begin position="655"/>
        <end position="667"/>
    </location>
</feature>
<evidence type="ECO:0000256" key="2">
    <source>
        <dbReference type="ARBA" id="ARBA00010977"/>
    </source>
</evidence>
<reference evidence="9" key="1">
    <citation type="submission" date="2015-01" db="EMBL/GenBank/DDBJ databases">
        <title>The Genome Sequence of Cladophialophora bantiana CBS 173.52.</title>
        <authorList>
            <consortium name="The Broad Institute Genomics Platform"/>
            <person name="Cuomo C."/>
            <person name="de Hoog S."/>
            <person name="Gorbushina A."/>
            <person name="Stielow B."/>
            <person name="Teixiera M."/>
            <person name="Abouelleil A."/>
            <person name="Chapman S.B."/>
            <person name="Priest M."/>
            <person name="Young S.K."/>
            <person name="Wortman J."/>
            <person name="Nusbaum C."/>
            <person name="Birren B."/>
        </authorList>
    </citation>
    <scope>NUCLEOTIDE SEQUENCE [LARGE SCALE GENOMIC DNA]</scope>
    <source>
        <strain evidence="9">CBS 173.52</strain>
    </source>
</reference>
<dbReference type="GO" id="GO:0031261">
    <property type="term" value="C:DNA replication preinitiation complex"/>
    <property type="evidence" value="ECO:0007669"/>
    <property type="project" value="TreeGrafter"/>
</dbReference>
<dbReference type="EMBL" id="KN846989">
    <property type="protein sequence ID" value="KIW92063.1"/>
    <property type="molecule type" value="Genomic_DNA"/>
</dbReference>
<dbReference type="PANTHER" id="PTHR12748:SF0">
    <property type="entry name" value="ORIGIN RECOGNITION COMPLEX SUBUNIT 3"/>
    <property type="match status" value="1"/>
</dbReference>
<dbReference type="PANTHER" id="PTHR12748">
    <property type="entry name" value="ORIGIN RECOGNITION COMPLEX SUBUNIT 3"/>
    <property type="match status" value="1"/>
</dbReference>
<feature type="region of interest" description="Disordered" evidence="6">
    <location>
        <begin position="488"/>
        <end position="509"/>
    </location>
</feature>
<dbReference type="Pfam" id="PF18137">
    <property type="entry name" value="WHD_ORC"/>
    <property type="match status" value="1"/>
</dbReference>
<evidence type="ECO:0000259" key="8">
    <source>
        <dbReference type="Pfam" id="PF18137"/>
    </source>
</evidence>
<dbReference type="HOGENOM" id="CLU_015257_1_0_1"/>
<keyword evidence="10" id="KW-1185">Reference proteome</keyword>
<dbReference type="Proteomes" id="UP000053789">
    <property type="component" value="Unassembled WGS sequence"/>
</dbReference>
<dbReference type="GO" id="GO:0003688">
    <property type="term" value="F:DNA replication origin binding"/>
    <property type="evidence" value="ECO:0007669"/>
    <property type="project" value="TreeGrafter"/>
</dbReference>
<dbReference type="GO" id="GO:0005664">
    <property type="term" value="C:nuclear origin of replication recognition complex"/>
    <property type="evidence" value="ECO:0007669"/>
    <property type="project" value="InterPro"/>
</dbReference>
<evidence type="ECO:0000259" key="7">
    <source>
        <dbReference type="Pfam" id="PF07034"/>
    </source>
</evidence>